<protein>
    <recommendedName>
        <fullName evidence="9 10">Ammonium transporter</fullName>
    </recommendedName>
</protein>
<feature type="transmembrane region" description="Helical" evidence="10">
    <location>
        <begin position="43"/>
        <end position="63"/>
    </location>
</feature>
<dbReference type="NCBIfam" id="TIGR00836">
    <property type="entry name" value="amt"/>
    <property type="match status" value="1"/>
</dbReference>
<name>A0A1I4L1Z8_9FIRM</name>
<keyword evidence="5 10" id="KW-0812">Transmembrane</keyword>
<feature type="transmembrane region" description="Helical" evidence="10">
    <location>
        <begin position="317"/>
        <end position="337"/>
    </location>
</feature>
<evidence type="ECO:0000256" key="8">
    <source>
        <dbReference type="ARBA" id="ARBA00023177"/>
    </source>
</evidence>
<evidence type="ECO:0000256" key="11">
    <source>
        <dbReference type="SAM" id="SignalP"/>
    </source>
</evidence>
<keyword evidence="6 10" id="KW-1133">Transmembrane helix</keyword>
<dbReference type="STRING" id="1123291.SAMN04490355_102135"/>
<keyword evidence="11" id="KW-0732">Signal</keyword>
<keyword evidence="7 10" id="KW-0472">Membrane</keyword>
<keyword evidence="8 10" id="KW-0924">Ammonia transport</keyword>
<dbReference type="EMBL" id="FOTS01000021">
    <property type="protein sequence ID" value="SFL84906.1"/>
    <property type="molecule type" value="Genomic_DNA"/>
</dbReference>
<reference evidence="14" key="1">
    <citation type="submission" date="2016-10" db="EMBL/GenBank/DDBJ databases">
        <authorList>
            <person name="Varghese N."/>
            <person name="Submissions S."/>
        </authorList>
    </citation>
    <scope>NUCLEOTIDE SEQUENCE [LARGE SCALE GENOMIC DNA]</scope>
    <source>
        <strain evidence="14">DSM 13327</strain>
    </source>
</reference>
<feature type="transmembrane region" description="Helical" evidence="10">
    <location>
        <begin position="388"/>
        <end position="410"/>
    </location>
</feature>
<evidence type="ECO:0000256" key="1">
    <source>
        <dbReference type="ARBA" id="ARBA00004651"/>
    </source>
</evidence>
<evidence type="ECO:0000256" key="6">
    <source>
        <dbReference type="ARBA" id="ARBA00022989"/>
    </source>
</evidence>
<sequence>MKKLLTIMSTSVLMMLLSLGTAFAEGAEAAAEVAAIDTGDTTFILLSAALVMLMTPGLALFYGGMVRTKNVLSTLMQSFFIIGLITVQWVLWGYSLSFGPDINHFIGSLAWFGLNDVGQLPNPDYAATIPHLLFMVFQCMFAIITAALITGSFAERMRFSAFAVFIVIWATVVYDPLAHWVWGVGGWMREMGILDFAGGTVVHISSGISGLIVALFIGKRKGYGTEIMLPHHLPMTLIGASLLWFGWFGFNAGSALSASGLAVSAFVVTHVAAAAATLAWVLTEWLYHGKPTILGAASGCVAGLVAITPAAGFVSVIPAIIIGLAGGAICFFAVSILKTKLGYDDALDAFGVHGIGGTWGAIATGLFASTAVNPAGADGLFFGNPDLVLTQLFGVAVTWVFAAVMTFIILKVISVFMQVRSDESHEDIGLDIAEHGERGYTYQDITAGSPLAFSHIASQSEPINSSVLQPSHSKSH</sequence>
<feature type="transmembrane region" description="Helical" evidence="10">
    <location>
        <begin position="293"/>
        <end position="311"/>
    </location>
</feature>
<dbReference type="Gene3D" id="1.10.3430.10">
    <property type="entry name" value="Ammonium transporter AmtB like domains"/>
    <property type="match status" value="1"/>
</dbReference>
<evidence type="ECO:0000313" key="13">
    <source>
        <dbReference type="EMBL" id="SFL84906.1"/>
    </source>
</evidence>
<dbReference type="RefSeq" id="WP_090937711.1">
    <property type="nucleotide sequence ID" value="NZ_FOTS01000021.1"/>
</dbReference>
<evidence type="ECO:0000256" key="5">
    <source>
        <dbReference type="ARBA" id="ARBA00022692"/>
    </source>
</evidence>
<keyword evidence="14" id="KW-1185">Reference proteome</keyword>
<evidence type="ECO:0000256" key="4">
    <source>
        <dbReference type="ARBA" id="ARBA00022475"/>
    </source>
</evidence>
<feature type="transmembrane region" description="Helical" evidence="10">
    <location>
        <begin position="129"/>
        <end position="149"/>
    </location>
</feature>
<evidence type="ECO:0000256" key="2">
    <source>
        <dbReference type="ARBA" id="ARBA00005887"/>
    </source>
</evidence>
<evidence type="ECO:0000256" key="7">
    <source>
        <dbReference type="ARBA" id="ARBA00023136"/>
    </source>
</evidence>
<dbReference type="InterPro" id="IPR001905">
    <property type="entry name" value="Ammonium_transpt"/>
</dbReference>
<evidence type="ECO:0000313" key="14">
    <source>
        <dbReference type="Proteomes" id="UP000199520"/>
    </source>
</evidence>
<organism evidence="13 14">
    <name type="scientific">Pelosinus propionicus DSM 13327</name>
    <dbReference type="NCBI Taxonomy" id="1123291"/>
    <lineage>
        <taxon>Bacteria</taxon>
        <taxon>Bacillati</taxon>
        <taxon>Bacillota</taxon>
        <taxon>Negativicutes</taxon>
        <taxon>Selenomonadales</taxon>
        <taxon>Sporomusaceae</taxon>
        <taxon>Pelosinus</taxon>
    </lineage>
</organism>
<dbReference type="OrthoDB" id="9814202at2"/>
<feature type="signal peptide" evidence="11">
    <location>
        <begin position="1"/>
        <end position="24"/>
    </location>
</feature>
<comment type="similarity">
    <text evidence="2 10">Belongs to the ammonia transporter channel (TC 1.A.11.2) family.</text>
</comment>
<evidence type="ECO:0000256" key="3">
    <source>
        <dbReference type="ARBA" id="ARBA00022448"/>
    </source>
</evidence>
<proteinExistence type="inferred from homology"/>
<feature type="transmembrane region" description="Helical" evidence="10">
    <location>
        <begin position="161"/>
        <end position="182"/>
    </location>
</feature>
<keyword evidence="4" id="KW-1003">Cell membrane</keyword>
<dbReference type="PANTHER" id="PTHR43029">
    <property type="entry name" value="AMMONIUM TRANSPORTER MEP2"/>
    <property type="match status" value="1"/>
</dbReference>
<feature type="transmembrane region" description="Helical" evidence="10">
    <location>
        <begin position="256"/>
        <end position="281"/>
    </location>
</feature>
<dbReference type="GO" id="GO:0005886">
    <property type="term" value="C:plasma membrane"/>
    <property type="evidence" value="ECO:0007669"/>
    <property type="project" value="UniProtKB-SubCell"/>
</dbReference>
<dbReference type="InterPro" id="IPR018047">
    <property type="entry name" value="Ammonium_transpt_CS"/>
</dbReference>
<dbReference type="PANTHER" id="PTHR43029:SF10">
    <property type="entry name" value="AMMONIUM TRANSPORTER MEP2"/>
    <property type="match status" value="1"/>
</dbReference>
<gene>
    <name evidence="13" type="ORF">SAMN04490355_102135</name>
</gene>
<feature type="chain" id="PRO_5011601280" description="Ammonium transporter" evidence="11">
    <location>
        <begin position="25"/>
        <end position="476"/>
    </location>
</feature>
<feature type="domain" description="Ammonium transporter AmtB-like" evidence="12">
    <location>
        <begin position="43"/>
        <end position="440"/>
    </location>
</feature>
<feature type="transmembrane region" description="Helical" evidence="10">
    <location>
        <begin position="75"/>
        <end position="94"/>
    </location>
</feature>
<comment type="subcellular location">
    <subcellularLocation>
        <location evidence="1 10">Cell membrane</location>
        <topology evidence="1 10">Multi-pass membrane protein</topology>
    </subcellularLocation>
</comment>
<dbReference type="InterPro" id="IPR029020">
    <property type="entry name" value="Ammonium/urea_transptr"/>
</dbReference>
<evidence type="ECO:0000259" key="12">
    <source>
        <dbReference type="Pfam" id="PF00909"/>
    </source>
</evidence>
<feature type="transmembrane region" description="Helical" evidence="10">
    <location>
        <begin position="194"/>
        <end position="217"/>
    </location>
</feature>
<dbReference type="GO" id="GO:0008519">
    <property type="term" value="F:ammonium channel activity"/>
    <property type="evidence" value="ECO:0007669"/>
    <property type="project" value="InterPro"/>
</dbReference>
<evidence type="ECO:0000256" key="9">
    <source>
        <dbReference type="ARBA" id="ARBA00050025"/>
    </source>
</evidence>
<dbReference type="AlphaFoldDB" id="A0A1I4L1Z8"/>
<dbReference type="PROSITE" id="PS01219">
    <property type="entry name" value="AMMONIUM_TRANSP"/>
    <property type="match status" value="1"/>
</dbReference>
<dbReference type="InterPro" id="IPR024041">
    <property type="entry name" value="NH4_transpt_AmtB-like_dom"/>
</dbReference>
<feature type="transmembrane region" description="Helical" evidence="10">
    <location>
        <begin position="349"/>
        <end position="368"/>
    </location>
</feature>
<keyword evidence="3 10" id="KW-0813">Transport</keyword>
<evidence type="ECO:0000256" key="10">
    <source>
        <dbReference type="RuleBase" id="RU362002"/>
    </source>
</evidence>
<dbReference type="Proteomes" id="UP000199520">
    <property type="component" value="Unassembled WGS sequence"/>
</dbReference>
<dbReference type="FunFam" id="1.10.3430.10:FF:000007">
    <property type="entry name" value="Ammonium transporter"/>
    <property type="match status" value="1"/>
</dbReference>
<dbReference type="Pfam" id="PF00909">
    <property type="entry name" value="Ammonium_transp"/>
    <property type="match status" value="1"/>
</dbReference>
<feature type="transmembrane region" description="Helical" evidence="10">
    <location>
        <begin position="229"/>
        <end position="250"/>
    </location>
</feature>
<dbReference type="SUPFAM" id="SSF111352">
    <property type="entry name" value="Ammonium transporter"/>
    <property type="match status" value="1"/>
</dbReference>
<accession>A0A1I4L1Z8</accession>